<feature type="compositionally biased region" description="Pro residues" evidence="1">
    <location>
        <begin position="159"/>
        <end position="169"/>
    </location>
</feature>
<evidence type="ECO:0000313" key="3">
    <source>
        <dbReference type="EMBL" id="KAD1937341.1"/>
    </source>
</evidence>
<feature type="compositionally biased region" description="Basic and acidic residues" evidence="1">
    <location>
        <begin position="124"/>
        <end position="137"/>
    </location>
</feature>
<feature type="signal peptide" evidence="2">
    <location>
        <begin position="1"/>
        <end position="22"/>
    </location>
</feature>
<feature type="chain" id="PRO_5024451325" evidence="2">
    <location>
        <begin position="23"/>
        <end position="219"/>
    </location>
</feature>
<dbReference type="Proteomes" id="UP000326396">
    <property type="component" value="Unassembled WGS sequence"/>
</dbReference>
<dbReference type="OrthoDB" id="1706185at2759"/>
<comment type="caution">
    <text evidence="3">The sequence shown here is derived from an EMBL/GenBank/DDBJ whole genome shotgun (WGS) entry which is preliminary data.</text>
</comment>
<keyword evidence="2" id="KW-0732">Signal</keyword>
<reference evidence="3 4" key="1">
    <citation type="submission" date="2019-05" db="EMBL/GenBank/DDBJ databases">
        <title>Mikania micrantha, genome provides insights into the molecular mechanism of rapid growth.</title>
        <authorList>
            <person name="Liu B."/>
        </authorList>
    </citation>
    <scope>NUCLEOTIDE SEQUENCE [LARGE SCALE GENOMIC DNA]</scope>
    <source>
        <strain evidence="3">NLD-2019</strain>
        <tissue evidence="3">Leaf</tissue>
    </source>
</reference>
<evidence type="ECO:0000256" key="1">
    <source>
        <dbReference type="SAM" id="MobiDB-lite"/>
    </source>
</evidence>
<dbReference type="AlphaFoldDB" id="A0A5N6LIT3"/>
<sequence>MATMKFALVTLTLFVLLKAYNARRLQDASIEEKFDGQPLFQATTIQMVTTDEKLSLPSSSSSLPSHDHTTYGRVSLPPPPPKPAPSKNQATYGRENSAPPPPVDAPSEWHTIYGEDIPSSRLDSSPEKAKFGREDPRTPPSPNPNDSKDHGMYGRVIPSAPPPPKPAGPIHPLGSDGGSACTGLSSSTIDYRAYLDRWHSINAFHRLSTYVTRLFKYLS</sequence>
<organism evidence="3 4">
    <name type="scientific">Mikania micrantha</name>
    <name type="common">bitter vine</name>
    <dbReference type="NCBI Taxonomy" id="192012"/>
    <lineage>
        <taxon>Eukaryota</taxon>
        <taxon>Viridiplantae</taxon>
        <taxon>Streptophyta</taxon>
        <taxon>Embryophyta</taxon>
        <taxon>Tracheophyta</taxon>
        <taxon>Spermatophyta</taxon>
        <taxon>Magnoliopsida</taxon>
        <taxon>eudicotyledons</taxon>
        <taxon>Gunneridae</taxon>
        <taxon>Pentapetalae</taxon>
        <taxon>asterids</taxon>
        <taxon>campanulids</taxon>
        <taxon>Asterales</taxon>
        <taxon>Asteraceae</taxon>
        <taxon>Asteroideae</taxon>
        <taxon>Heliantheae alliance</taxon>
        <taxon>Eupatorieae</taxon>
        <taxon>Mikania</taxon>
    </lineage>
</organism>
<feature type="region of interest" description="Disordered" evidence="1">
    <location>
        <begin position="52"/>
        <end position="169"/>
    </location>
</feature>
<accession>A0A5N6LIT3</accession>
<feature type="compositionally biased region" description="Low complexity" evidence="1">
    <location>
        <begin position="55"/>
        <end position="64"/>
    </location>
</feature>
<gene>
    <name evidence="3" type="ORF">E3N88_42116</name>
</gene>
<evidence type="ECO:0000256" key="2">
    <source>
        <dbReference type="SAM" id="SignalP"/>
    </source>
</evidence>
<dbReference type="EMBL" id="SZYD01000319">
    <property type="protein sequence ID" value="KAD1937341.1"/>
    <property type="molecule type" value="Genomic_DNA"/>
</dbReference>
<keyword evidence="4" id="KW-1185">Reference proteome</keyword>
<name>A0A5N6LIT3_9ASTR</name>
<proteinExistence type="predicted"/>
<protein>
    <submittedName>
        <fullName evidence="3">Uncharacterized protein</fullName>
    </submittedName>
</protein>
<evidence type="ECO:0000313" key="4">
    <source>
        <dbReference type="Proteomes" id="UP000326396"/>
    </source>
</evidence>